<gene>
    <name evidence="2" type="ORF">N782_14275</name>
</gene>
<dbReference type="Gene3D" id="3.40.630.30">
    <property type="match status" value="1"/>
</dbReference>
<dbReference type="Proteomes" id="UP000030147">
    <property type="component" value="Unassembled WGS sequence"/>
</dbReference>
<sequence>MRAMDKLKVIETDTYITLENTHVLSTEEMLELVNFEISEQLLNHYDNITILVHSKFPEQVEKILRQRGFYLHDETLFVHKDLQQEELIGDSNLTFSSLHHVSTDIFKEAWGEVMSGSLNAPSTLHMNEQMMAVKKELGEAYKQSCLIASENGNTIGVVMPHIEPGTTNEGRLFYFGLVPSERGIGKSRKLHQSALSMLQRDFKARYYIGSTSVHNKPMVNTFVSNGCEITESYKVYKHIRGH</sequence>
<dbReference type="InterPro" id="IPR000182">
    <property type="entry name" value="GNAT_dom"/>
</dbReference>
<dbReference type="GO" id="GO:0016747">
    <property type="term" value="F:acyltransferase activity, transferring groups other than amino-acyl groups"/>
    <property type="evidence" value="ECO:0007669"/>
    <property type="project" value="InterPro"/>
</dbReference>
<dbReference type="InterPro" id="IPR016181">
    <property type="entry name" value="Acyl_CoA_acyltransferase"/>
</dbReference>
<keyword evidence="2" id="KW-0808">Transferase</keyword>
<evidence type="ECO:0000313" key="2">
    <source>
        <dbReference type="EMBL" id="KGP72043.1"/>
    </source>
</evidence>
<evidence type="ECO:0000259" key="1">
    <source>
        <dbReference type="PROSITE" id="PS51186"/>
    </source>
</evidence>
<dbReference type="EMBL" id="AVBF01000039">
    <property type="protein sequence ID" value="KGP72043.1"/>
    <property type="molecule type" value="Genomic_DNA"/>
</dbReference>
<feature type="domain" description="N-acetyltransferase" evidence="1">
    <location>
        <begin position="93"/>
        <end position="242"/>
    </location>
</feature>
<accession>A0A0A2TC90</accession>
<organism evidence="2 3">
    <name type="scientific">Pontibacillus yanchengensis Y32</name>
    <dbReference type="NCBI Taxonomy" id="1385514"/>
    <lineage>
        <taxon>Bacteria</taxon>
        <taxon>Bacillati</taxon>
        <taxon>Bacillota</taxon>
        <taxon>Bacilli</taxon>
        <taxon>Bacillales</taxon>
        <taxon>Bacillaceae</taxon>
        <taxon>Pontibacillus</taxon>
    </lineage>
</organism>
<keyword evidence="3" id="KW-1185">Reference proteome</keyword>
<dbReference type="SUPFAM" id="SSF55729">
    <property type="entry name" value="Acyl-CoA N-acyltransferases (Nat)"/>
    <property type="match status" value="1"/>
</dbReference>
<dbReference type="PROSITE" id="PS51186">
    <property type="entry name" value="GNAT"/>
    <property type="match status" value="1"/>
</dbReference>
<dbReference type="AlphaFoldDB" id="A0A0A2TC90"/>
<dbReference type="eggNOG" id="COG0456">
    <property type="taxonomic scope" value="Bacteria"/>
</dbReference>
<protein>
    <submittedName>
        <fullName evidence="2">Acetyltransferase</fullName>
    </submittedName>
</protein>
<proteinExistence type="predicted"/>
<evidence type="ECO:0000313" key="3">
    <source>
        <dbReference type="Proteomes" id="UP000030147"/>
    </source>
</evidence>
<comment type="caution">
    <text evidence="2">The sequence shown here is derived from an EMBL/GenBank/DDBJ whole genome shotgun (WGS) entry which is preliminary data.</text>
</comment>
<reference evidence="2 3" key="1">
    <citation type="journal article" date="2015" name="Stand. Genomic Sci.">
        <title>High quality draft genome sequence of the moderately halophilic bacterium Pontibacillus yanchengensis Y32(T) and comparison among Pontibacillus genomes.</title>
        <authorList>
            <person name="Huang J."/>
            <person name="Qiao Z.X."/>
            <person name="Tang J.W."/>
            <person name="Wang G."/>
        </authorList>
    </citation>
    <scope>NUCLEOTIDE SEQUENCE [LARGE SCALE GENOMIC DNA]</scope>
    <source>
        <strain evidence="2 3">Y32</strain>
    </source>
</reference>
<dbReference type="STRING" id="1385514.N782_14275"/>
<name>A0A0A2TC90_9BACI</name>